<feature type="transmembrane region" description="Helical" evidence="13">
    <location>
        <begin position="34"/>
        <end position="56"/>
    </location>
</feature>
<dbReference type="GO" id="GO:0009252">
    <property type="term" value="P:peptidoglycan biosynthetic process"/>
    <property type="evidence" value="ECO:0007669"/>
    <property type="project" value="UniProtKB-KW"/>
</dbReference>
<dbReference type="PANTHER" id="PTHR32282:SF33">
    <property type="entry name" value="PEPTIDOGLYCAN GLYCOSYLTRANSFERASE"/>
    <property type="match status" value="1"/>
</dbReference>
<dbReference type="Gene3D" id="1.10.3810.10">
    <property type="entry name" value="Biosynthetic peptidoglycan transglycosylase-like"/>
    <property type="match status" value="1"/>
</dbReference>
<evidence type="ECO:0000256" key="3">
    <source>
        <dbReference type="ARBA" id="ARBA00022645"/>
    </source>
</evidence>
<keyword evidence="13" id="KW-0472">Membrane</keyword>
<keyword evidence="7" id="KW-0133">Cell shape</keyword>
<dbReference type="GO" id="GO:0009002">
    <property type="term" value="F:serine-type D-Ala-D-Ala carboxypeptidase activity"/>
    <property type="evidence" value="ECO:0007669"/>
    <property type="project" value="UniProtKB-EC"/>
</dbReference>
<evidence type="ECO:0000256" key="9">
    <source>
        <dbReference type="ARBA" id="ARBA00023268"/>
    </source>
</evidence>
<evidence type="ECO:0000256" key="13">
    <source>
        <dbReference type="SAM" id="Phobius"/>
    </source>
</evidence>
<dbReference type="GO" id="GO:0008360">
    <property type="term" value="P:regulation of cell shape"/>
    <property type="evidence" value="ECO:0007669"/>
    <property type="project" value="UniProtKB-KW"/>
</dbReference>
<keyword evidence="8" id="KW-0573">Peptidoglycan synthesis</keyword>
<evidence type="ECO:0000313" key="16">
    <source>
        <dbReference type="Proteomes" id="UP000326678"/>
    </source>
</evidence>
<reference evidence="15 16" key="1">
    <citation type="submission" date="2019-10" db="EMBL/GenBank/DDBJ databases">
        <title>Genomic and transcriptomic insights into the perfect genentic adaptation of a filamentous nitrogen-fixing cyanobacterium to rice fields.</title>
        <authorList>
            <person name="Chen Z."/>
        </authorList>
    </citation>
    <scope>NUCLEOTIDE SEQUENCE [LARGE SCALE GENOMIC DNA]</scope>
    <source>
        <strain evidence="15">CCNUC1</strain>
    </source>
</reference>
<dbReference type="GO" id="GO:0008955">
    <property type="term" value="F:peptidoglycan glycosyltransferase activity"/>
    <property type="evidence" value="ECO:0007669"/>
    <property type="project" value="UniProtKB-EC"/>
</dbReference>
<evidence type="ECO:0000256" key="12">
    <source>
        <dbReference type="ARBA" id="ARBA00049902"/>
    </source>
</evidence>
<evidence type="ECO:0000256" key="10">
    <source>
        <dbReference type="ARBA" id="ARBA00023316"/>
    </source>
</evidence>
<keyword evidence="3" id="KW-0645">Protease</keyword>
<keyword evidence="4" id="KW-0328">Glycosyltransferase</keyword>
<evidence type="ECO:0000256" key="7">
    <source>
        <dbReference type="ARBA" id="ARBA00022960"/>
    </source>
</evidence>
<protein>
    <submittedName>
        <fullName evidence="15">Penicillin-binding protein</fullName>
    </submittedName>
</protein>
<keyword evidence="5" id="KW-0808">Transferase</keyword>
<dbReference type="SUPFAM" id="SSF53955">
    <property type="entry name" value="Lysozyme-like"/>
    <property type="match status" value="1"/>
</dbReference>
<dbReference type="AlphaFoldDB" id="A0A5P8WD01"/>
<evidence type="ECO:0000259" key="14">
    <source>
        <dbReference type="Pfam" id="PF00912"/>
    </source>
</evidence>
<name>A0A5P8WD01_9NOSO</name>
<dbReference type="FunFam" id="1.10.3810.10:FF:000001">
    <property type="entry name" value="Penicillin-binding protein 1A"/>
    <property type="match status" value="1"/>
</dbReference>
<evidence type="ECO:0000256" key="2">
    <source>
        <dbReference type="ARBA" id="ARBA00007739"/>
    </source>
</evidence>
<keyword evidence="9" id="KW-0511">Multifunctional enzyme</keyword>
<evidence type="ECO:0000256" key="5">
    <source>
        <dbReference type="ARBA" id="ARBA00022679"/>
    </source>
</evidence>
<dbReference type="GO" id="GO:0030288">
    <property type="term" value="C:outer membrane-bounded periplasmic space"/>
    <property type="evidence" value="ECO:0007669"/>
    <property type="project" value="TreeGrafter"/>
</dbReference>
<dbReference type="InterPro" id="IPR036950">
    <property type="entry name" value="PBP_transglycosylase"/>
</dbReference>
<comment type="similarity">
    <text evidence="1">In the C-terminal section; belongs to the transpeptidase family.</text>
</comment>
<evidence type="ECO:0000256" key="1">
    <source>
        <dbReference type="ARBA" id="ARBA00007090"/>
    </source>
</evidence>
<feature type="domain" description="Glycosyl transferase family 51" evidence="14">
    <location>
        <begin position="81"/>
        <end position="250"/>
    </location>
</feature>
<dbReference type="GO" id="GO:0071555">
    <property type="term" value="P:cell wall organization"/>
    <property type="evidence" value="ECO:0007669"/>
    <property type="project" value="UniProtKB-KW"/>
</dbReference>
<keyword evidence="13" id="KW-0812">Transmembrane</keyword>
<dbReference type="KEGG" id="nsh:GXM_08189"/>
<keyword evidence="3" id="KW-0121">Carboxypeptidase</keyword>
<evidence type="ECO:0000256" key="8">
    <source>
        <dbReference type="ARBA" id="ARBA00022984"/>
    </source>
</evidence>
<evidence type="ECO:0000256" key="4">
    <source>
        <dbReference type="ARBA" id="ARBA00022676"/>
    </source>
</evidence>
<keyword evidence="10" id="KW-0961">Cell wall biogenesis/degradation</keyword>
<accession>A0A5P8WD01</accession>
<evidence type="ECO:0000256" key="6">
    <source>
        <dbReference type="ARBA" id="ARBA00022801"/>
    </source>
</evidence>
<keyword evidence="13" id="KW-1133">Transmembrane helix</keyword>
<dbReference type="Pfam" id="PF00912">
    <property type="entry name" value="Transgly"/>
    <property type="match status" value="1"/>
</dbReference>
<comment type="similarity">
    <text evidence="2">In the N-terminal section; belongs to the glycosyltransferase 51 family.</text>
</comment>
<comment type="catalytic activity">
    <reaction evidence="11">
        <text>Preferential cleavage: (Ac)2-L-Lys-D-Ala-|-D-Ala. Also transpeptidation of peptidyl-alanyl moieties that are N-acyl substituents of D-alanine.</text>
        <dbReference type="EC" id="3.4.16.4"/>
    </reaction>
</comment>
<dbReference type="PANTHER" id="PTHR32282">
    <property type="entry name" value="BINDING PROTEIN TRANSPEPTIDASE, PUTATIVE-RELATED"/>
    <property type="match status" value="1"/>
</dbReference>
<dbReference type="InterPro" id="IPR050396">
    <property type="entry name" value="Glycosyltr_51/Transpeptidase"/>
</dbReference>
<dbReference type="Proteomes" id="UP000326678">
    <property type="component" value="Chromosome Gxm2"/>
</dbReference>
<organism evidence="15 16">
    <name type="scientific">Nostoc sphaeroides CCNUC1</name>
    <dbReference type="NCBI Taxonomy" id="2653204"/>
    <lineage>
        <taxon>Bacteria</taxon>
        <taxon>Bacillati</taxon>
        <taxon>Cyanobacteriota</taxon>
        <taxon>Cyanophyceae</taxon>
        <taxon>Nostocales</taxon>
        <taxon>Nostocaceae</taxon>
        <taxon>Nostoc</taxon>
    </lineage>
</organism>
<gene>
    <name evidence="15" type="ORF">GXM_08189</name>
</gene>
<keyword evidence="6" id="KW-0378">Hydrolase</keyword>
<dbReference type="InterPro" id="IPR001264">
    <property type="entry name" value="Glyco_trans_51"/>
</dbReference>
<sequence length="254" mass="28193">MSSFKTFEDKQSQVQTLPSFEFLKKVGQITSGTLLSITMLSSSVLAGGLVGLAISFRNLPDVRQLRNFIPSETTYIYDIKGKLLARIHGEANRQVVPLDQISPNLKRAVLTSEDSRFYEHHGINPGGIGRAALVNFASGEVREGGSTITMQLVKNIFLSQKRAFTRKIVEAVLAIRLEQVLSKDEILEMYLNQVYWGHNNYGVQTAARTYFKKSAQNLTLGESAMMAGLIQAPEEFSPFVSMKLAKQKQKAEGT</sequence>
<comment type="catalytic activity">
    <reaction evidence="12">
        <text>[GlcNAc-(1-&gt;4)-Mur2Ac(oyl-L-Ala-gamma-D-Glu-L-Lys-D-Ala-D-Ala)](n)-di-trans,octa-cis-undecaprenyl diphosphate + beta-D-GlcNAc-(1-&gt;4)-Mur2Ac(oyl-L-Ala-gamma-D-Glu-L-Lys-D-Ala-D-Ala)-di-trans,octa-cis-undecaprenyl diphosphate = [GlcNAc-(1-&gt;4)-Mur2Ac(oyl-L-Ala-gamma-D-Glu-L-Lys-D-Ala-D-Ala)](n+1)-di-trans,octa-cis-undecaprenyl diphosphate + di-trans,octa-cis-undecaprenyl diphosphate + H(+)</text>
        <dbReference type="Rhea" id="RHEA:23708"/>
        <dbReference type="Rhea" id="RHEA-COMP:9602"/>
        <dbReference type="Rhea" id="RHEA-COMP:9603"/>
        <dbReference type="ChEBI" id="CHEBI:15378"/>
        <dbReference type="ChEBI" id="CHEBI:58405"/>
        <dbReference type="ChEBI" id="CHEBI:60033"/>
        <dbReference type="ChEBI" id="CHEBI:78435"/>
        <dbReference type="EC" id="2.4.99.28"/>
    </reaction>
</comment>
<evidence type="ECO:0000313" key="15">
    <source>
        <dbReference type="EMBL" id="QFS50695.1"/>
    </source>
</evidence>
<dbReference type="EMBL" id="CP045227">
    <property type="protein sequence ID" value="QFS50695.1"/>
    <property type="molecule type" value="Genomic_DNA"/>
</dbReference>
<evidence type="ECO:0000256" key="11">
    <source>
        <dbReference type="ARBA" id="ARBA00034000"/>
    </source>
</evidence>
<keyword evidence="16" id="KW-1185">Reference proteome</keyword>
<proteinExistence type="inferred from homology"/>
<dbReference type="InterPro" id="IPR023346">
    <property type="entry name" value="Lysozyme-like_dom_sf"/>
</dbReference>